<proteinExistence type="predicted"/>
<gene>
    <name evidence="1" type="ORF">AVDCRST_MAG68-3896</name>
</gene>
<accession>A0A6J4MC54</accession>
<dbReference type="AlphaFoldDB" id="A0A6J4MC54"/>
<organism evidence="1">
    <name type="scientific">uncultured Gemmatimonadota bacterium</name>
    <dbReference type="NCBI Taxonomy" id="203437"/>
    <lineage>
        <taxon>Bacteria</taxon>
        <taxon>Pseudomonadati</taxon>
        <taxon>Gemmatimonadota</taxon>
        <taxon>environmental samples</taxon>
    </lineage>
</organism>
<reference evidence="1" key="1">
    <citation type="submission" date="2020-02" db="EMBL/GenBank/DDBJ databases">
        <authorList>
            <person name="Meier V. D."/>
        </authorList>
    </citation>
    <scope>NUCLEOTIDE SEQUENCE</scope>
    <source>
        <strain evidence="1">AVDCRST_MAG68</strain>
    </source>
</reference>
<protein>
    <submittedName>
        <fullName evidence="1">Uncharacterized protein</fullName>
    </submittedName>
</protein>
<dbReference type="EMBL" id="CADCTW010000186">
    <property type="protein sequence ID" value="CAA9355156.1"/>
    <property type="molecule type" value="Genomic_DNA"/>
</dbReference>
<evidence type="ECO:0000313" key="1">
    <source>
        <dbReference type="EMBL" id="CAA9355156.1"/>
    </source>
</evidence>
<sequence>MQVPGASPLEGSVAQPVLGLLEQIAAARTTEKLPVWYAAAVLAKRVKLDVEAGRAR</sequence>
<name>A0A6J4MC54_9BACT</name>